<evidence type="ECO:0000313" key="1">
    <source>
        <dbReference type="EMBL" id="VAW85039.1"/>
    </source>
</evidence>
<dbReference type="PROSITE" id="PS51257">
    <property type="entry name" value="PROKAR_LIPOPROTEIN"/>
    <property type="match status" value="1"/>
</dbReference>
<gene>
    <name evidence="1" type="ORF">MNBD_GAMMA17-309</name>
</gene>
<sequence length="369" mass="39835">MLRSIRVLLVMLATLLLVACIDGEDDSPSGNQVVDPPATTGVAMTLEGTVAVGAPVAAVLTIVDRRGNTLVVESNASGEYSVNLEGRPGPFLIRVVPKDSSLAVMYSFASGSGVANATPFTTLALFLAFGNGLEAAFNDWASSAGSWDRRDLEQALAVINANFDEELSGIAAVDPLRFDFFTTPFAADSTGIDRFLDGFTVSVDLSGDTYVIRDSSGSKIPLDRDISTEGYFIGALFIPHEGGTWEFSLNTTINGDTTSNTFEVPTEVVPWREEHLLPTFWPVYDSLLRAENLTNCEDEPEVQCDIRITLTRFDRSFDVIGGGGVGTLVTGAFSVSWLVSGWFDAVGAPRQTINEPVDMSVSWRWFRTN</sequence>
<reference evidence="1" key="1">
    <citation type="submission" date="2018-06" db="EMBL/GenBank/DDBJ databases">
        <authorList>
            <person name="Zhirakovskaya E."/>
        </authorList>
    </citation>
    <scope>NUCLEOTIDE SEQUENCE</scope>
</reference>
<dbReference type="AlphaFoldDB" id="A0A3B0ZFH0"/>
<proteinExistence type="predicted"/>
<protein>
    <recommendedName>
        <fullName evidence="2">Carboxypeptidase regulatory-like domain-containing protein</fullName>
    </recommendedName>
</protein>
<accession>A0A3B0ZFH0</accession>
<dbReference type="EMBL" id="UOFQ01000015">
    <property type="protein sequence ID" value="VAW85039.1"/>
    <property type="molecule type" value="Genomic_DNA"/>
</dbReference>
<name>A0A3B0ZFH0_9ZZZZ</name>
<evidence type="ECO:0008006" key="2">
    <source>
        <dbReference type="Google" id="ProtNLM"/>
    </source>
</evidence>
<organism evidence="1">
    <name type="scientific">hydrothermal vent metagenome</name>
    <dbReference type="NCBI Taxonomy" id="652676"/>
    <lineage>
        <taxon>unclassified sequences</taxon>
        <taxon>metagenomes</taxon>
        <taxon>ecological metagenomes</taxon>
    </lineage>
</organism>